<dbReference type="RefSeq" id="WP_413269463.1">
    <property type="nucleotide sequence ID" value="NZ_JBHFNQ010000047.1"/>
</dbReference>
<proteinExistence type="predicted"/>
<keyword evidence="3" id="KW-1185">Reference proteome</keyword>
<feature type="region of interest" description="Disordered" evidence="1">
    <location>
        <begin position="1"/>
        <end position="24"/>
    </location>
</feature>
<protein>
    <submittedName>
        <fullName evidence="2">Uncharacterized protein</fullName>
    </submittedName>
</protein>
<accession>A0ABV4X1Z0</accession>
<evidence type="ECO:0000313" key="2">
    <source>
        <dbReference type="EMBL" id="MFB2876326.1"/>
    </source>
</evidence>
<dbReference type="Proteomes" id="UP001576774">
    <property type="component" value="Unassembled WGS sequence"/>
</dbReference>
<gene>
    <name evidence="2" type="ORF">ACE1CC_05490</name>
</gene>
<comment type="caution">
    <text evidence="2">The sequence shown here is derived from an EMBL/GenBank/DDBJ whole genome shotgun (WGS) entry which is preliminary data.</text>
</comment>
<evidence type="ECO:0000313" key="3">
    <source>
        <dbReference type="Proteomes" id="UP001576774"/>
    </source>
</evidence>
<reference evidence="2 3" key="1">
    <citation type="submission" date="2024-09" db="EMBL/GenBank/DDBJ databases">
        <title>Floridaenema gen nov. (Aerosakkonemataceae, Aerosakkonematales ord. nov., Cyanobacteria) from benthic tropical and subtropical fresh waters, with the description of four new species.</title>
        <authorList>
            <person name="Moretto J.A."/>
            <person name="Berthold D.E."/>
            <person name="Lefler F.W."/>
            <person name="Huang I.-S."/>
            <person name="Laughinghouse H. IV."/>
        </authorList>
    </citation>
    <scope>NUCLEOTIDE SEQUENCE [LARGE SCALE GENOMIC DNA]</scope>
    <source>
        <strain evidence="2 3">BLCC-F46</strain>
    </source>
</reference>
<organism evidence="2 3">
    <name type="scientific">Floridaenema aerugineum BLCC-F46</name>
    <dbReference type="NCBI Taxonomy" id="3153654"/>
    <lineage>
        <taxon>Bacteria</taxon>
        <taxon>Bacillati</taxon>
        <taxon>Cyanobacteriota</taxon>
        <taxon>Cyanophyceae</taxon>
        <taxon>Oscillatoriophycideae</taxon>
        <taxon>Aerosakkonematales</taxon>
        <taxon>Aerosakkonemataceae</taxon>
        <taxon>Floridanema</taxon>
        <taxon>Floridanema aerugineum</taxon>
    </lineage>
</organism>
<evidence type="ECO:0000256" key="1">
    <source>
        <dbReference type="SAM" id="MobiDB-lite"/>
    </source>
</evidence>
<dbReference type="EMBL" id="JBHFNQ010000047">
    <property type="protein sequence ID" value="MFB2876326.1"/>
    <property type="molecule type" value="Genomic_DNA"/>
</dbReference>
<name>A0ABV4X1Z0_9CYAN</name>
<sequence length="80" mass="8481">MESNNSFIPDMKRTIVEPKSATNQELNESELDAIAGGCSSVTSDTSDKTTASGLRIINAANSPGLDFDPYGITGLFRKIA</sequence>